<proteinExistence type="predicted"/>
<dbReference type="InterPro" id="IPR013218">
    <property type="entry name" value="Dsn1/Mis13"/>
</dbReference>
<accession>A0A875S5Q0</accession>
<protein>
    <recommendedName>
        <fullName evidence="4">Kinetochore protein mis13</fullName>
    </recommendedName>
</protein>
<dbReference type="OrthoDB" id="3364649at2759"/>
<dbReference type="RefSeq" id="XP_038778644.1">
    <property type="nucleotide sequence ID" value="XM_038922716.1"/>
</dbReference>
<evidence type="ECO:0008006" key="4">
    <source>
        <dbReference type="Google" id="ProtNLM"/>
    </source>
</evidence>
<feature type="region of interest" description="Disordered" evidence="1">
    <location>
        <begin position="155"/>
        <end position="175"/>
    </location>
</feature>
<feature type="region of interest" description="Disordered" evidence="1">
    <location>
        <begin position="1"/>
        <end position="79"/>
    </location>
</feature>
<organism evidence="2 3">
    <name type="scientific">Eeniella nana</name>
    <name type="common">Yeast</name>
    <name type="synonym">Brettanomyces nanus</name>
    <dbReference type="NCBI Taxonomy" id="13502"/>
    <lineage>
        <taxon>Eukaryota</taxon>
        <taxon>Fungi</taxon>
        <taxon>Dikarya</taxon>
        <taxon>Ascomycota</taxon>
        <taxon>Saccharomycotina</taxon>
        <taxon>Pichiomycetes</taxon>
        <taxon>Pichiales</taxon>
        <taxon>Pichiaceae</taxon>
        <taxon>Brettanomyces</taxon>
    </lineage>
</organism>
<name>A0A875S5Q0_EENNA</name>
<dbReference type="Pfam" id="PF08202">
    <property type="entry name" value="MIS13"/>
    <property type="match status" value="1"/>
</dbReference>
<evidence type="ECO:0000313" key="2">
    <source>
        <dbReference type="EMBL" id="QPG75079.1"/>
    </source>
</evidence>
<feature type="compositionally biased region" description="Basic and acidic residues" evidence="1">
    <location>
        <begin position="17"/>
        <end position="26"/>
    </location>
</feature>
<dbReference type="GeneID" id="62195820"/>
<dbReference type="PANTHER" id="PTHR14778:SF2">
    <property type="entry name" value="KINETOCHORE-ASSOCIATED PROTEIN DSN1 HOMOLOG"/>
    <property type="match status" value="1"/>
</dbReference>
<reference evidence="2" key="1">
    <citation type="submission" date="2020-10" db="EMBL/GenBank/DDBJ databases">
        <authorList>
            <person name="Roach M.J.R."/>
        </authorList>
    </citation>
    <scope>NUCLEOTIDE SEQUENCE</scope>
    <source>
        <strain evidence="2">CBS 1945</strain>
    </source>
</reference>
<keyword evidence="3" id="KW-1185">Reference proteome</keyword>
<dbReference type="PANTHER" id="PTHR14778">
    <property type="entry name" value="KINETOCHORE-ASSOCIATED PROTEIN DSN1 HOMOLOG"/>
    <property type="match status" value="1"/>
</dbReference>
<feature type="compositionally biased region" description="Basic residues" evidence="1">
    <location>
        <begin position="1"/>
        <end position="16"/>
    </location>
</feature>
<dbReference type="GO" id="GO:0007059">
    <property type="term" value="P:chromosome segregation"/>
    <property type="evidence" value="ECO:0007669"/>
    <property type="project" value="InterPro"/>
</dbReference>
<dbReference type="GO" id="GO:0000444">
    <property type="term" value="C:MIS12/MIND type complex"/>
    <property type="evidence" value="ECO:0007669"/>
    <property type="project" value="InterPro"/>
</dbReference>
<dbReference type="EMBL" id="CP064813">
    <property type="protein sequence ID" value="QPG75079.1"/>
    <property type="molecule type" value="Genomic_DNA"/>
</dbReference>
<evidence type="ECO:0000256" key="1">
    <source>
        <dbReference type="SAM" id="MobiDB-lite"/>
    </source>
</evidence>
<sequence>MEITKLIKKGRKRGRPRKDGVKRPDESVGQSLLDVLEYDEAEDVESEEDSWFSSDEVEPGSGGALGGASEASEALNETLGTFEALDEMPEASEALGERLETFDATPEASEALGEALDTTPETFEALGEAPGELFAPEKLVDPIIDITSKQPLKLSVEEQPSRRYSRRSSLSNRGKRLSSIGNGFIAEPHSEVPIEEFYKHFDRDLPDPQKMRQLLIWCCRRIDFGVSKKDPQLVDVARKVKETFTKNLMEGKMDISWWKTRQGQDKSHLPIRMRPNETNIRNLNTLKVYRRKLDRLNGEQVEWSKVTSKKPERIEQIYEKATNIDDKRLDRLQTQIDMIDDSYKDKKKLRMRLVGLMEDMKYNVHKMKQTDQCLKSLIEDKMKVLNGELGKSSGDSIELLKVLSRL</sequence>
<dbReference type="GO" id="GO:0051301">
    <property type="term" value="P:cell division"/>
    <property type="evidence" value="ECO:0007669"/>
    <property type="project" value="InterPro"/>
</dbReference>
<dbReference type="AlphaFoldDB" id="A0A875S5Q0"/>
<feature type="compositionally biased region" description="Acidic residues" evidence="1">
    <location>
        <begin position="36"/>
        <end position="58"/>
    </location>
</feature>
<gene>
    <name evidence="2" type="ORF">FOA43_002419</name>
</gene>
<dbReference type="KEGG" id="bnn:FOA43_002419"/>
<dbReference type="Proteomes" id="UP000662931">
    <property type="component" value="Chromosome 2"/>
</dbReference>
<evidence type="ECO:0000313" key="3">
    <source>
        <dbReference type="Proteomes" id="UP000662931"/>
    </source>
</evidence>